<dbReference type="GO" id="GO:0008270">
    <property type="term" value="F:zinc ion binding"/>
    <property type="evidence" value="ECO:0007669"/>
    <property type="project" value="InterPro"/>
</dbReference>
<name>A0A6A6ME07_HEVBR</name>
<sequence length="221" mass="24150">MKEFRGAIAAEISSLKEDVVVCKAAVSVGVTTASVAPKVKVPEPSKFGDKRDAKELDNFIWLVEQYLDALHVVDDSSKIKTTTLYLEHDAILWWRRGGDKPHKAAKPFKPKEKQQGEGSSKDWSKPKNDCFLCGGPHWVRECPNWAKLNAIASAYEGTPQQVEAAQLGTLRVLNAVQAKVATRETTKARPIPKLKPGKAFLFVGAKVNGVDTKALLDSGAN</sequence>
<organism evidence="2 3">
    <name type="scientific">Hevea brasiliensis</name>
    <name type="common">Para rubber tree</name>
    <name type="synonym">Siphonia brasiliensis</name>
    <dbReference type="NCBI Taxonomy" id="3981"/>
    <lineage>
        <taxon>Eukaryota</taxon>
        <taxon>Viridiplantae</taxon>
        <taxon>Streptophyta</taxon>
        <taxon>Embryophyta</taxon>
        <taxon>Tracheophyta</taxon>
        <taxon>Spermatophyta</taxon>
        <taxon>Magnoliopsida</taxon>
        <taxon>eudicotyledons</taxon>
        <taxon>Gunneridae</taxon>
        <taxon>Pentapetalae</taxon>
        <taxon>rosids</taxon>
        <taxon>fabids</taxon>
        <taxon>Malpighiales</taxon>
        <taxon>Euphorbiaceae</taxon>
        <taxon>Crotonoideae</taxon>
        <taxon>Micrandreae</taxon>
        <taxon>Hevea</taxon>
    </lineage>
</organism>
<reference evidence="2 3" key="1">
    <citation type="journal article" date="2020" name="Mol. Plant">
        <title>The Chromosome-Based Rubber Tree Genome Provides New Insights into Spurge Genome Evolution and Rubber Biosynthesis.</title>
        <authorList>
            <person name="Liu J."/>
            <person name="Shi C."/>
            <person name="Shi C.C."/>
            <person name="Li W."/>
            <person name="Zhang Q.J."/>
            <person name="Zhang Y."/>
            <person name="Li K."/>
            <person name="Lu H.F."/>
            <person name="Shi C."/>
            <person name="Zhu S.T."/>
            <person name="Xiao Z.Y."/>
            <person name="Nan H."/>
            <person name="Yue Y."/>
            <person name="Zhu X.G."/>
            <person name="Wu Y."/>
            <person name="Hong X.N."/>
            <person name="Fan G.Y."/>
            <person name="Tong Y."/>
            <person name="Zhang D."/>
            <person name="Mao C.L."/>
            <person name="Liu Y.L."/>
            <person name="Hao S.J."/>
            <person name="Liu W.Q."/>
            <person name="Lv M.Q."/>
            <person name="Zhang H.B."/>
            <person name="Liu Y."/>
            <person name="Hu-Tang G.R."/>
            <person name="Wang J.P."/>
            <person name="Wang J.H."/>
            <person name="Sun Y.H."/>
            <person name="Ni S.B."/>
            <person name="Chen W.B."/>
            <person name="Zhang X.C."/>
            <person name="Jiao Y.N."/>
            <person name="Eichler E.E."/>
            <person name="Li G.H."/>
            <person name="Liu X."/>
            <person name="Gao L.Z."/>
        </authorList>
    </citation>
    <scope>NUCLEOTIDE SEQUENCE [LARGE SCALE GENOMIC DNA]</scope>
    <source>
        <strain evidence="3">cv. GT1</strain>
        <tissue evidence="2">Leaf</tissue>
    </source>
</reference>
<dbReference type="EMBL" id="JAAGAX010000006">
    <property type="protein sequence ID" value="KAF2310209.1"/>
    <property type="molecule type" value="Genomic_DNA"/>
</dbReference>
<dbReference type="InterPro" id="IPR036875">
    <property type="entry name" value="Znf_CCHC_sf"/>
</dbReference>
<evidence type="ECO:0000256" key="1">
    <source>
        <dbReference type="SAM" id="MobiDB-lite"/>
    </source>
</evidence>
<dbReference type="GO" id="GO:0003676">
    <property type="term" value="F:nucleic acid binding"/>
    <property type="evidence" value="ECO:0007669"/>
    <property type="project" value="InterPro"/>
</dbReference>
<dbReference type="AlphaFoldDB" id="A0A6A6ME07"/>
<protein>
    <recommendedName>
        <fullName evidence="4">Retrotransposon gag domain-containing protein</fullName>
    </recommendedName>
</protein>
<comment type="caution">
    <text evidence="2">The sequence shown here is derived from an EMBL/GenBank/DDBJ whole genome shotgun (WGS) entry which is preliminary data.</text>
</comment>
<feature type="region of interest" description="Disordered" evidence="1">
    <location>
        <begin position="100"/>
        <end position="123"/>
    </location>
</feature>
<gene>
    <name evidence="2" type="ORF">GH714_007216</name>
</gene>
<evidence type="ECO:0000313" key="3">
    <source>
        <dbReference type="Proteomes" id="UP000467840"/>
    </source>
</evidence>
<proteinExistence type="predicted"/>
<dbReference type="SUPFAM" id="SSF57756">
    <property type="entry name" value="Retrovirus zinc finger-like domains"/>
    <property type="match status" value="1"/>
</dbReference>
<keyword evidence="3" id="KW-1185">Reference proteome</keyword>
<dbReference type="Proteomes" id="UP000467840">
    <property type="component" value="Chromosome 14"/>
</dbReference>
<feature type="compositionally biased region" description="Basic and acidic residues" evidence="1">
    <location>
        <begin position="109"/>
        <end position="123"/>
    </location>
</feature>
<evidence type="ECO:0008006" key="4">
    <source>
        <dbReference type="Google" id="ProtNLM"/>
    </source>
</evidence>
<evidence type="ECO:0000313" key="2">
    <source>
        <dbReference type="EMBL" id="KAF2310209.1"/>
    </source>
</evidence>
<accession>A0A6A6ME07</accession>